<reference evidence="1" key="1">
    <citation type="journal article" date="2022" name="Arch. Microbiol.">
        <title>Microbulbifer okhotskensis sp. nov., isolated from a deep bottom sediment of the Okhotsk Sea.</title>
        <authorList>
            <person name="Romanenko L."/>
            <person name="Kurilenko V."/>
            <person name="Otstavnykh N."/>
            <person name="Velansky P."/>
            <person name="Isaeva M."/>
            <person name="Mikhailov V."/>
        </authorList>
    </citation>
    <scope>NUCLEOTIDE SEQUENCE</scope>
    <source>
        <strain evidence="1">OS29</strain>
    </source>
</reference>
<sequence length="256" mass="28321">MSYKVIFTGEIRGSAERRHAIAALGREFGLGFGQIKGLLAGLNPQIKVTEDRGEACQMMKKFWLAGWHTQLCLGDQLMHCTVKSSNSGDPPLPSAFDYLQSVDKAISIGVPSGWQAFDNLNNEAELQAGSAQSNRYLIVLRQLRKQLPQSLTIDEFGTAQIQQCLARVANGKLISGPRSTQSNDLQGCVFEMSADVANTPVCYQVTFFQNQESFYSVFLWSDQESFPKSKIEFVQIFATFKAVTNRDKCVSTTVPA</sequence>
<dbReference type="AlphaFoldDB" id="A0A9X2EJP6"/>
<comment type="caution">
    <text evidence="1">The sequence shown here is derived from an EMBL/GenBank/DDBJ whole genome shotgun (WGS) entry which is preliminary data.</text>
</comment>
<accession>A0A9X2EJP6</accession>
<evidence type="ECO:0000313" key="1">
    <source>
        <dbReference type="EMBL" id="MCO1332934.1"/>
    </source>
</evidence>
<dbReference type="Gene3D" id="3.40.1000.10">
    <property type="entry name" value="Mog1/PsbP, alpha/beta/alpha sandwich"/>
    <property type="match status" value="1"/>
</dbReference>
<dbReference type="RefSeq" id="WP_252464104.1">
    <property type="nucleotide sequence ID" value="NZ_JALBWM010000003.1"/>
</dbReference>
<dbReference type="Proteomes" id="UP001139028">
    <property type="component" value="Unassembled WGS sequence"/>
</dbReference>
<keyword evidence="2" id="KW-1185">Reference proteome</keyword>
<gene>
    <name evidence="1" type="ORF">MO867_01150</name>
</gene>
<protein>
    <submittedName>
        <fullName evidence="1">Uncharacterized protein</fullName>
    </submittedName>
</protein>
<evidence type="ECO:0000313" key="2">
    <source>
        <dbReference type="Proteomes" id="UP001139028"/>
    </source>
</evidence>
<proteinExistence type="predicted"/>
<dbReference type="EMBL" id="JALBWM010000003">
    <property type="protein sequence ID" value="MCO1332934.1"/>
    <property type="molecule type" value="Genomic_DNA"/>
</dbReference>
<organism evidence="1 2">
    <name type="scientific">Microbulbifer okhotskensis</name>
    <dbReference type="NCBI Taxonomy" id="2926617"/>
    <lineage>
        <taxon>Bacteria</taxon>
        <taxon>Pseudomonadati</taxon>
        <taxon>Pseudomonadota</taxon>
        <taxon>Gammaproteobacteria</taxon>
        <taxon>Cellvibrionales</taxon>
        <taxon>Microbulbiferaceae</taxon>
        <taxon>Microbulbifer</taxon>
    </lineage>
</organism>
<name>A0A9X2EJP6_9GAMM</name>